<dbReference type="PROSITE" id="PS50076">
    <property type="entry name" value="DNAJ_2"/>
    <property type="match status" value="1"/>
</dbReference>
<dbReference type="RefSeq" id="WP_301589947.1">
    <property type="nucleotide sequence ID" value="NZ_JAPFQI010000006.1"/>
</dbReference>
<reference evidence="4 5" key="1">
    <citation type="submission" date="2022-10" db="EMBL/GenBank/DDBJ databases">
        <title>Roseococcus glaciei nov., sp. nov., isolated from glacier.</title>
        <authorList>
            <person name="Liu Q."/>
            <person name="Xin Y.-H."/>
        </authorList>
    </citation>
    <scope>NUCLEOTIDE SEQUENCE [LARGE SCALE GENOMIC DNA]</scope>
    <source>
        <strain evidence="4 5">MDT2-1-1</strain>
    </source>
</reference>
<accession>A0ABT3NV04</accession>
<dbReference type="SMART" id="SM00271">
    <property type="entry name" value="DnaJ"/>
    <property type="match status" value="1"/>
</dbReference>
<dbReference type="EMBL" id="JAPFQI010000006">
    <property type="protein sequence ID" value="MCW8085984.1"/>
    <property type="molecule type" value="Genomic_DNA"/>
</dbReference>
<dbReference type="Gene3D" id="1.10.287.110">
    <property type="entry name" value="DnaJ domain"/>
    <property type="match status" value="1"/>
</dbReference>
<dbReference type="Proteomes" id="UP001526430">
    <property type="component" value="Unassembled WGS sequence"/>
</dbReference>
<dbReference type="CDD" id="cd06257">
    <property type="entry name" value="DnaJ"/>
    <property type="match status" value="1"/>
</dbReference>
<feature type="region of interest" description="Disordered" evidence="2">
    <location>
        <begin position="1"/>
        <end position="25"/>
    </location>
</feature>
<evidence type="ECO:0000259" key="3">
    <source>
        <dbReference type="PROSITE" id="PS50076"/>
    </source>
</evidence>
<name>A0ABT3NV04_9PROT</name>
<dbReference type="Pfam" id="PF00226">
    <property type="entry name" value="DnaJ"/>
    <property type="match status" value="1"/>
</dbReference>
<keyword evidence="5" id="KW-1185">Reference proteome</keyword>
<evidence type="ECO:0000313" key="4">
    <source>
        <dbReference type="EMBL" id="MCW8085984.1"/>
    </source>
</evidence>
<dbReference type="InterPro" id="IPR001623">
    <property type="entry name" value="DnaJ_domain"/>
</dbReference>
<dbReference type="SUPFAM" id="SSF46565">
    <property type="entry name" value="Chaperone J-domain"/>
    <property type="match status" value="1"/>
</dbReference>
<protein>
    <submittedName>
        <fullName evidence="4">J domain-containing protein</fullName>
    </submittedName>
</protein>
<evidence type="ECO:0000256" key="2">
    <source>
        <dbReference type="SAM" id="MobiDB-lite"/>
    </source>
</evidence>
<feature type="region of interest" description="Disordered" evidence="2">
    <location>
        <begin position="100"/>
        <end position="121"/>
    </location>
</feature>
<dbReference type="PRINTS" id="PR00625">
    <property type="entry name" value="JDOMAIN"/>
</dbReference>
<evidence type="ECO:0000313" key="5">
    <source>
        <dbReference type="Proteomes" id="UP001526430"/>
    </source>
</evidence>
<dbReference type="PANTHER" id="PTHR44145:SF3">
    <property type="entry name" value="DNAJ HOMOLOG SUBFAMILY A MEMBER 3, MITOCHONDRIAL"/>
    <property type="match status" value="1"/>
</dbReference>
<dbReference type="PANTHER" id="PTHR44145">
    <property type="entry name" value="DNAJ HOMOLOG SUBFAMILY A MEMBER 3, MITOCHONDRIAL"/>
    <property type="match status" value="1"/>
</dbReference>
<comment type="caution">
    <text evidence="4">The sequence shown here is derived from an EMBL/GenBank/DDBJ whole genome shotgun (WGS) entry which is preliminary data.</text>
</comment>
<sequence>MARRSSFQPQRDPKAPPETCAAPGCSLPGEFRAPRDRDLRDYLWFCLDHVRAYNAGWDFYKGMPSADIESAIRSDTGWQRPTWPLGRLGGHVDLSKLGDPLGILRDATPRPRTQPQRREAPPELRAALGVLELEWPLDAGALKSRYKELAKRHHPDANKGDKRAEERFKDISRAYALLRKRLGDGAPRAAAG</sequence>
<organism evidence="4 5">
    <name type="scientific">Sabulicella glaciei</name>
    <dbReference type="NCBI Taxonomy" id="2984948"/>
    <lineage>
        <taxon>Bacteria</taxon>
        <taxon>Pseudomonadati</taxon>
        <taxon>Pseudomonadota</taxon>
        <taxon>Alphaproteobacteria</taxon>
        <taxon>Acetobacterales</taxon>
        <taxon>Acetobacteraceae</taxon>
        <taxon>Sabulicella</taxon>
    </lineage>
</organism>
<feature type="domain" description="J" evidence="3">
    <location>
        <begin position="123"/>
        <end position="192"/>
    </location>
</feature>
<keyword evidence="1" id="KW-0143">Chaperone</keyword>
<dbReference type="InterPro" id="IPR036869">
    <property type="entry name" value="J_dom_sf"/>
</dbReference>
<dbReference type="InterPro" id="IPR051938">
    <property type="entry name" value="Apopto_cytoskel_mod"/>
</dbReference>
<gene>
    <name evidence="4" type="ORF">OF850_10130</name>
</gene>
<proteinExistence type="predicted"/>
<evidence type="ECO:0000256" key="1">
    <source>
        <dbReference type="ARBA" id="ARBA00023186"/>
    </source>
</evidence>